<dbReference type="PANTHER" id="PTHR30136:SF8">
    <property type="entry name" value="TRANSCRIPTIONAL REGULATORY PROTEIN"/>
    <property type="match status" value="1"/>
</dbReference>
<dbReference type="AlphaFoldDB" id="A0AAW4XQ65"/>
<dbReference type="InterPro" id="IPR005471">
    <property type="entry name" value="Tscrpt_reg_IclR_N"/>
</dbReference>
<dbReference type="GO" id="GO:0045892">
    <property type="term" value="P:negative regulation of DNA-templated transcription"/>
    <property type="evidence" value="ECO:0007669"/>
    <property type="project" value="TreeGrafter"/>
</dbReference>
<evidence type="ECO:0000259" key="4">
    <source>
        <dbReference type="PROSITE" id="PS51077"/>
    </source>
</evidence>
<evidence type="ECO:0000259" key="5">
    <source>
        <dbReference type="PROSITE" id="PS51078"/>
    </source>
</evidence>
<name>A0AAW4XQ65_RHORH</name>
<evidence type="ECO:0000256" key="1">
    <source>
        <dbReference type="ARBA" id="ARBA00023015"/>
    </source>
</evidence>
<dbReference type="EMBL" id="JAJNCO010000024">
    <property type="protein sequence ID" value="MCD2114587.1"/>
    <property type="molecule type" value="Genomic_DNA"/>
</dbReference>
<organism evidence="6 7">
    <name type="scientific">Rhodococcus rhodochrous</name>
    <dbReference type="NCBI Taxonomy" id="1829"/>
    <lineage>
        <taxon>Bacteria</taxon>
        <taxon>Bacillati</taxon>
        <taxon>Actinomycetota</taxon>
        <taxon>Actinomycetes</taxon>
        <taxon>Mycobacteriales</taxon>
        <taxon>Nocardiaceae</taxon>
        <taxon>Rhodococcus</taxon>
    </lineage>
</organism>
<dbReference type="InterPro" id="IPR014757">
    <property type="entry name" value="Tscrpt_reg_IclR_C"/>
</dbReference>
<keyword evidence="2" id="KW-0238">DNA-binding</keyword>
<dbReference type="Pfam" id="PF09339">
    <property type="entry name" value="HTH_IclR"/>
    <property type="match status" value="1"/>
</dbReference>
<dbReference type="GO" id="GO:0003677">
    <property type="term" value="F:DNA binding"/>
    <property type="evidence" value="ECO:0007669"/>
    <property type="project" value="UniProtKB-KW"/>
</dbReference>
<evidence type="ECO:0000256" key="2">
    <source>
        <dbReference type="ARBA" id="ARBA00023125"/>
    </source>
</evidence>
<protein>
    <submittedName>
        <fullName evidence="6">Helix-turn-helix domain-containing protein</fullName>
    </submittedName>
</protein>
<dbReference type="Proteomes" id="UP001198630">
    <property type="component" value="Unassembled WGS sequence"/>
</dbReference>
<dbReference type="SMART" id="SM00346">
    <property type="entry name" value="HTH_ICLR"/>
    <property type="match status" value="1"/>
</dbReference>
<dbReference type="Gene3D" id="3.30.450.40">
    <property type="match status" value="1"/>
</dbReference>
<dbReference type="PROSITE" id="PS51078">
    <property type="entry name" value="ICLR_ED"/>
    <property type="match status" value="1"/>
</dbReference>
<dbReference type="InterPro" id="IPR036390">
    <property type="entry name" value="WH_DNA-bd_sf"/>
</dbReference>
<dbReference type="SUPFAM" id="SSF46785">
    <property type="entry name" value="Winged helix' DNA-binding domain"/>
    <property type="match status" value="1"/>
</dbReference>
<evidence type="ECO:0000313" key="7">
    <source>
        <dbReference type="Proteomes" id="UP001198630"/>
    </source>
</evidence>
<reference evidence="6" key="1">
    <citation type="submission" date="2021-11" db="EMBL/GenBank/DDBJ databases">
        <title>Development of a sustainable strategy for remediation of hydrocarbon-contaminated territories based on the waste exchange concept.</title>
        <authorList>
            <person name="Elkin A."/>
        </authorList>
    </citation>
    <scope>NUCLEOTIDE SEQUENCE</scope>
    <source>
        <strain evidence="6">IEGM 757</strain>
    </source>
</reference>
<gene>
    <name evidence="6" type="ORF">LQ384_26135</name>
</gene>
<dbReference type="RefSeq" id="WP_230792543.1">
    <property type="nucleotide sequence ID" value="NZ_JAJNCO010000024.1"/>
</dbReference>
<evidence type="ECO:0000256" key="3">
    <source>
        <dbReference type="ARBA" id="ARBA00023163"/>
    </source>
</evidence>
<accession>A0AAW4XQ65</accession>
<evidence type="ECO:0000313" key="6">
    <source>
        <dbReference type="EMBL" id="MCD2114587.1"/>
    </source>
</evidence>
<dbReference type="InterPro" id="IPR050707">
    <property type="entry name" value="HTH_MetabolicPath_Reg"/>
</dbReference>
<sequence>MSQHSEHTSATAEVGRRSHDLQTVNRVAAILQLFSSEQTQITPAVVAERLKLNRTTAHRYCTAMASAGILEREDEADGYSLGELMVRLGAFSMGQRRVLEIAAPIMADLAARTGATALLSLWGGTGPVVARVEEPRGQSVTVTVRVGTQLELRAAQSIVFLEFHDDQLAVNRLITALPRALVEEIEAGRHAARTKGVVSALSEMGTAGLASPVFGRYGICASLALVSTSLALVDSPESGMAEAALLSAAERITTEMNGCFEQHIQSSQSHRTP</sequence>
<dbReference type="InterPro" id="IPR036388">
    <property type="entry name" value="WH-like_DNA-bd_sf"/>
</dbReference>
<comment type="caution">
    <text evidence="6">The sequence shown here is derived from an EMBL/GenBank/DDBJ whole genome shotgun (WGS) entry which is preliminary data.</text>
</comment>
<feature type="domain" description="IclR-ED" evidence="5">
    <location>
        <begin position="84"/>
        <end position="258"/>
    </location>
</feature>
<dbReference type="InterPro" id="IPR029016">
    <property type="entry name" value="GAF-like_dom_sf"/>
</dbReference>
<dbReference type="Gene3D" id="1.10.10.10">
    <property type="entry name" value="Winged helix-like DNA-binding domain superfamily/Winged helix DNA-binding domain"/>
    <property type="match status" value="1"/>
</dbReference>
<proteinExistence type="predicted"/>
<dbReference type="PROSITE" id="PS51077">
    <property type="entry name" value="HTH_ICLR"/>
    <property type="match status" value="1"/>
</dbReference>
<dbReference type="PANTHER" id="PTHR30136">
    <property type="entry name" value="HELIX-TURN-HELIX TRANSCRIPTIONAL REGULATOR, ICLR FAMILY"/>
    <property type="match status" value="1"/>
</dbReference>
<dbReference type="SUPFAM" id="SSF55781">
    <property type="entry name" value="GAF domain-like"/>
    <property type="match status" value="1"/>
</dbReference>
<keyword evidence="3" id="KW-0804">Transcription</keyword>
<feature type="domain" description="HTH iclR-type" evidence="4">
    <location>
        <begin position="21"/>
        <end position="83"/>
    </location>
</feature>
<keyword evidence="1" id="KW-0805">Transcription regulation</keyword>
<dbReference type="GO" id="GO:0003700">
    <property type="term" value="F:DNA-binding transcription factor activity"/>
    <property type="evidence" value="ECO:0007669"/>
    <property type="project" value="TreeGrafter"/>
</dbReference>